<keyword evidence="2" id="KW-1185">Reference proteome</keyword>
<dbReference type="RefSeq" id="WP_123688594.1">
    <property type="nucleotide sequence ID" value="NZ_AP019700.1"/>
</dbReference>
<accession>A0A3N1MDS8</accession>
<comment type="caution">
    <text evidence="1">The sequence shown here is derived from an EMBL/GenBank/DDBJ whole genome shotgun (WGS) entry which is preliminary data.</text>
</comment>
<dbReference type="Pfam" id="PF05013">
    <property type="entry name" value="FGase"/>
    <property type="match status" value="1"/>
</dbReference>
<dbReference type="SUPFAM" id="SSF53187">
    <property type="entry name" value="Zn-dependent exopeptidases"/>
    <property type="match status" value="1"/>
</dbReference>
<evidence type="ECO:0000313" key="1">
    <source>
        <dbReference type="EMBL" id="ROQ01883.1"/>
    </source>
</evidence>
<dbReference type="OrthoDB" id="9802050at2"/>
<gene>
    <name evidence="1" type="ORF">EDC65_1070</name>
</gene>
<dbReference type="Gene3D" id="3.40.630.40">
    <property type="entry name" value="Zn-dependent exopeptidases"/>
    <property type="match status" value="1"/>
</dbReference>
<reference evidence="1 2" key="1">
    <citation type="submission" date="2018-11" db="EMBL/GenBank/DDBJ databases">
        <title>Genomic Encyclopedia of Type Strains, Phase IV (KMG-IV): sequencing the most valuable type-strain genomes for metagenomic binning, comparative biology and taxonomic classification.</title>
        <authorList>
            <person name="Goeker M."/>
        </authorList>
    </citation>
    <scope>NUCLEOTIDE SEQUENCE [LARGE SCALE GENOMIC DNA]</scope>
    <source>
        <strain evidence="1 2">DSM 5900</strain>
    </source>
</reference>
<dbReference type="Proteomes" id="UP000278222">
    <property type="component" value="Unassembled WGS sequence"/>
</dbReference>
<sequence length="281" mass="31028">MSEPVFVRQPEGDPAPLVLDSPHSGDVYPADFGAACDPALLRQAEDAWVDELWGGAIALGATMVAAGFPRAYIDPNRALEDMDPALLDEPWPGPIAPGDKSGRGVGLIWRLIKGEVPIYGRRLSVAEVQQRIDRYWVPYHAALDRAVDDAFARFGQVWHIDCHSMQATGNKRSVDGDGTPRADFVLGDRDGTTCAADFTRFVAERVAAMGYSVKVNDPYKGVEIVRRHGRPAEGRHSLQIELNRALYMDEEAHAKIPRFQQLQADLTTLTRDLVAFIARRP</sequence>
<protein>
    <submittedName>
        <fullName evidence="1">N-formylglutamate deformylase</fullName>
    </submittedName>
</protein>
<evidence type="ECO:0000313" key="2">
    <source>
        <dbReference type="Proteomes" id="UP000278222"/>
    </source>
</evidence>
<organism evidence="1 2">
    <name type="scientific">Stella humosa</name>
    <dbReference type="NCBI Taxonomy" id="94"/>
    <lineage>
        <taxon>Bacteria</taxon>
        <taxon>Pseudomonadati</taxon>
        <taxon>Pseudomonadota</taxon>
        <taxon>Alphaproteobacteria</taxon>
        <taxon>Rhodospirillales</taxon>
        <taxon>Stellaceae</taxon>
        <taxon>Stella</taxon>
    </lineage>
</organism>
<proteinExistence type="predicted"/>
<name>A0A3N1MDS8_9PROT</name>
<dbReference type="AlphaFoldDB" id="A0A3N1MDS8"/>
<dbReference type="EMBL" id="RJKX01000011">
    <property type="protein sequence ID" value="ROQ01883.1"/>
    <property type="molecule type" value="Genomic_DNA"/>
</dbReference>
<dbReference type="InterPro" id="IPR007709">
    <property type="entry name" value="N-FG_amidohydro"/>
</dbReference>